<protein>
    <recommendedName>
        <fullName evidence="1">DUF4470 domain-containing protein</fullName>
    </recommendedName>
</protein>
<dbReference type="OrthoDB" id="5282002at2759"/>
<dbReference type="AlphaFoldDB" id="A0A084QV19"/>
<organism evidence="2 3">
    <name type="scientific">Stachybotrys chlorohalonatus (strain IBT 40285)</name>
    <dbReference type="NCBI Taxonomy" id="1283841"/>
    <lineage>
        <taxon>Eukaryota</taxon>
        <taxon>Fungi</taxon>
        <taxon>Dikarya</taxon>
        <taxon>Ascomycota</taxon>
        <taxon>Pezizomycotina</taxon>
        <taxon>Sordariomycetes</taxon>
        <taxon>Hypocreomycetidae</taxon>
        <taxon>Hypocreales</taxon>
        <taxon>Stachybotryaceae</taxon>
        <taxon>Stachybotrys</taxon>
    </lineage>
</organism>
<evidence type="ECO:0000313" key="3">
    <source>
        <dbReference type="Proteomes" id="UP000028524"/>
    </source>
</evidence>
<accession>A0A084QV19</accession>
<dbReference type="InterPro" id="IPR027974">
    <property type="entry name" value="DUF4470"/>
</dbReference>
<gene>
    <name evidence="2" type="ORF">S40285_04503</name>
</gene>
<dbReference type="OMA" id="AAPIMIH"/>
<reference evidence="2 3" key="1">
    <citation type="journal article" date="2014" name="BMC Genomics">
        <title>Comparative genome sequencing reveals chemotype-specific gene clusters in the toxigenic black mold Stachybotrys.</title>
        <authorList>
            <person name="Semeiks J."/>
            <person name="Borek D."/>
            <person name="Otwinowski Z."/>
            <person name="Grishin N.V."/>
        </authorList>
    </citation>
    <scope>NUCLEOTIDE SEQUENCE [LARGE SCALE GENOMIC DNA]</scope>
    <source>
        <strain evidence="2 3">IBT 40285</strain>
    </source>
</reference>
<evidence type="ECO:0000313" key="2">
    <source>
        <dbReference type="EMBL" id="KFA67804.1"/>
    </source>
</evidence>
<keyword evidence="3" id="KW-1185">Reference proteome</keyword>
<proteinExistence type="predicted"/>
<sequence>MSKPDPICTNWSPDHTGCQKGGRYTCQNYKLITKTHWPRHKVDCRSPLGKETWQPAWSREGREPAFLGGGYQELGNKKYPWGNIPAFDVLQLPSNERVAYGGDFTLLFAASGDLRSGIKTIYQVPESYKSSISLTINNRDIDIVAHNVIMLLIALLVNDPNEAVLCIIHIWYSSLLRKSDLDILQGLIRPLLQAVCDSIKDKGEDAVMAKTWSSGGHELRVVLTKSSWYRLVSFLDVPAGLTAERATRIRTQVPKGRSPAFFGHPRTLFQNGDSWPMIDSEDLLLDWSPEDVAETSSGAAPADIYGKLFYFLRTTLSSSLGRMSTMKLSFKLLQVDVNKLLPHIQNKRFDRIEASRPPIVSNISDTGYIGIDTTLALAMPCLQPVEANPHATLITLFMNSIEEFMTDEDHKRLALVGDASAEPVLKYLYPPPPNLLLSRYDRFTFRFMFGKDLVVPFDHIFARYTEHFRFQELGVLLGALQKERHTLVPKWPCQLKLQPGQEGEREEFDKFLASGLCGKERYVEWQRVATQVAK</sequence>
<dbReference type="HOGENOM" id="CLU_018400_3_0_1"/>
<dbReference type="EMBL" id="KL660107">
    <property type="protein sequence ID" value="KFA67804.1"/>
    <property type="molecule type" value="Genomic_DNA"/>
</dbReference>
<dbReference type="Proteomes" id="UP000028524">
    <property type="component" value="Unassembled WGS sequence"/>
</dbReference>
<dbReference type="InParanoid" id="A0A084QV19"/>
<evidence type="ECO:0000259" key="1">
    <source>
        <dbReference type="Pfam" id="PF14737"/>
    </source>
</evidence>
<feature type="domain" description="DUF4470" evidence="1">
    <location>
        <begin position="80"/>
        <end position="176"/>
    </location>
</feature>
<name>A0A084QV19_STAC4</name>
<dbReference type="Pfam" id="PF14737">
    <property type="entry name" value="DUF4470"/>
    <property type="match status" value="1"/>
</dbReference>